<evidence type="ECO:0000313" key="3">
    <source>
        <dbReference type="EMBL" id="BAK11300.1"/>
    </source>
</evidence>
<dbReference type="eggNOG" id="COG3366">
    <property type="taxonomic scope" value="Bacteria"/>
</dbReference>
<accession>A0A0H3L088</accession>
<sequence length="227" mass="24394">MSEPKTLNEPEKEATEAWNVGPGAWISLVIVLLVFSGFFFKVDGMAWLGAFDFTTLGGAFGTMKTPETNTFIGSGGISAKAGFLFALSLVPTVMLALGLLEIFTHYGAIRAAHKLLTPLLKPLLGLPGYTGLALITDLQSTDAGAALTKELYDSKKITRKDVVIMGSWQYSGAGLINNYFSIGSAMFASLTIPIIIPLVLMFVLKFVGAAVVRLALNTVYKRDFDNE</sequence>
<keyword evidence="1" id="KW-0472">Membrane</keyword>
<dbReference type="GeneID" id="57268272"/>
<feature type="transmembrane region" description="Helical" evidence="1">
    <location>
        <begin position="20"/>
        <end position="40"/>
    </location>
</feature>
<evidence type="ECO:0000259" key="2">
    <source>
        <dbReference type="Pfam" id="PF07670"/>
    </source>
</evidence>
<protein>
    <submittedName>
        <fullName evidence="3">Inner membrane protein YjiH</fullName>
    </submittedName>
</protein>
<gene>
    <name evidence="3" type="primary">yjiH</name>
    <name evidence="3" type="ordered locus">PAJ_1220</name>
</gene>
<proteinExistence type="predicted"/>
<feature type="transmembrane region" description="Helical" evidence="1">
    <location>
        <begin position="83"/>
        <end position="104"/>
    </location>
</feature>
<dbReference type="InterPro" id="IPR011642">
    <property type="entry name" value="Gate_dom"/>
</dbReference>
<dbReference type="KEGG" id="paj:PAJ_1220"/>
<dbReference type="Pfam" id="PF07670">
    <property type="entry name" value="Gate"/>
    <property type="match status" value="1"/>
</dbReference>
<dbReference type="PATRIC" id="fig|553.3.peg.2328"/>
<evidence type="ECO:0000256" key="1">
    <source>
        <dbReference type="SAM" id="Phobius"/>
    </source>
</evidence>
<dbReference type="RefSeq" id="WP_014593702.1">
    <property type="nucleotide sequence ID" value="NC_017531.2"/>
</dbReference>
<organism evidence="3 4">
    <name type="scientific">Pantoea ananatis (strain AJ13355)</name>
    <dbReference type="NCBI Taxonomy" id="932677"/>
    <lineage>
        <taxon>Bacteria</taxon>
        <taxon>Pseudomonadati</taxon>
        <taxon>Pseudomonadota</taxon>
        <taxon>Gammaproteobacteria</taxon>
        <taxon>Enterobacterales</taxon>
        <taxon>Erwiniaceae</taxon>
        <taxon>Pantoea</taxon>
    </lineage>
</organism>
<reference evidence="4" key="1">
    <citation type="journal article" date="2012" name="Appl. Microbiol. Biotechnol.">
        <title>The complete genome sequence of Pantoea ananatis AJ13355, an organism with great biotechnological potential.</title>
        <authorList>
            <person name="Hara Y."/>
            <person name="Kadotani N."/>
            <person name="Izui H."/>
            <person name="Katashkina J.I."/>
            <person name="Kuvaeva T.M."/>
            <person name="Andreeva I.G."/>
            <person name="Golubeva L.I."/>
            <person name="Malko D.B."/>
            <person name="Makeev V.J."/>
            <person name="Mashko S.V."/>
            <person name="Kozlov Y.I."/>
        </authorList>
    </citation>
    <scope>NUCLEOTIDE SEQUENCE [LARGE SCALE GENOMIC DNA]</scope>
    <source>
        <strain evidence="4">AJ13355</strain>
    </source>
</reference>
<dbReference type="EMBL" id="AP012032">
    <property type="protein sequence ID" value="BAK11300.1"/>
    <property type="molecule type" value="Genomic_DNA"/>
</dbReference>
<dbReference type="AlphaFoldDB" id="A0A0H3L088"/>
<evidence type="ECO:0000313" key="4">
    <source>
        <dbReference type="Proteomes" id="UP000006690"/>
    </source>
</evidence>
<keyword evidence="1" id="KW-1133">Transmembrane helix</keyword>
<name>A0A0H3L088_PANAA</name>
<feature type="transmembrane region" description="Helical" evidence="1">
    <location>
        <begin position="194"/>
        <end position="216"/>
    </location>
</feature>
<feature type="domain" description="Nucleoside transporter/FeoB GTPase Gate" evidence="2">
    <location>
        <begin position="87"/>
        <end position="197"/>
    </location>
</feature>
<feature type="transmembrane region" description="Helical" evidence="1">
    <location>
        <begin position="162"/>
        <end position="182"/>
    </location>
</feature>
<dbReference type="Proteomes" id="UP000006690">
    <property type="component" value="Chromosome"/>
</dbReference>
<dbReference type="OrthoDB" id="5339657at2"/>
<keyword evidence="1" id="KW-0812">Transmembrane</keyword>
<dbReference type="HOGENOM" id="CLU_081837_0_0_6"/>